<dbReference type="PANTHER" id="PTHR46554">
    <property type="entry name" value="MEDIATOR OF RNA POLYMERASE II TRANSCRIPTION SUBUNIT 26A-RELATED"/>
    <property type="match status" value="1"/>
</dbReference>
<protein>
    <recommendedName>
        <fullName evidence="2">TFIIS N-terminal domain-containing protein</fullName>
    </recommendedName>
</protein>
<evidence type="ECO:0000256" key="1">
    <source>
        <dbReference type="SAM" id="MobiDB-lite"/>
    </source>
</evidence>
<dbReference type="Pfam" id="PF08711">
    <property type="entry name" value="Med26"/>
    <property type="match status" value="1"/>
</dbReference>
<evidence type="ECO:0000259" key="2">
    <source>
        <dbReference type="Pfam" id="PF08711"/>
    </source>
</evidence>
<accession>A0A2G2YM19</accession>
<proteinExistence type="predicted"/>
<comment type="caution">
    <text evidence="3">The sequence shown here is derived from an EMBL/GenBank/DDBJ whole genome shotgun (WGS) entry which is preliminary data.</text>
</comment>
<reference evidence="3 4" key="2">
    <citation type="journal article" date="2017" name="Genome Biol.">
        <title>New reference genome sequences of hot pepper reveal the massive evolution of plant disease-resistance genes by retroduplication.</title>
        <authorList>
            <person name="Kim S."/>
            <person name="Park J."/>
            <person name="Yeom S.I."/>
            <person name="Kim Y.M."/>
            <person name="Seo E."/>
            <person name="Kim K.T."/>
            <person name="Kim M.S."/>
            <person name="Lee J.M."/>
            <person name="Cheong K."/>
            <person name="Shin H.S."/>
            <person name="Kim S.B."/>
            <person name="Han K."/>
            <person name="Lee J."/>
            <person name="Park M."/>
            <person name="Lee H.A."/>
            <person name="Lee H.Y."/>
            <person name="Lee Y."/>
            <person name="Oh S."/>
            <person name="Lee J.H."/>
            <person name="Choi E."/>
            <person name="Choi E."/>
            <person name="Lee S.E."/>
            <person name="Jeon J."/>
            <person name="Kim H."/>
            <person name="Choi G."/>
            <person name="Song H."/>
            <person name="Lee J."/>
            <person name="Lee S.C."/>
            <person name="Kwon J.K."/>
            <person name="Lee H.Y."/>
            <person name="Koo N."/>
            <person name="Hong Y."/>
            <person name="Kim R.W."/>
            <person name="Kang W.H."/>
            <person name="Huh J.H."/>
            <person name="Kang B.C."/>
            <person name="Yang T.J."/>
            <person name="Lee Y.H."/>
            <person name="Bennetzen J.L."/>
            <person name="Choi D."/>
        </authorList>
    </citation>
    <scope>NUCLEOTIDE SEQUENCE [LARGE SCALE GENOMIC DNA]</scope>
    <source>
        <strain evidence="4">cv. CM334</strain>
    </source>
</reference>
<dbReference type="Proteomes" id="UP000222542">
    <property type="component" value="Unassembled WGS sequence"/>
</dbReference>
<dbReference type="SUPFAM" id="SSF47676">
    <property type="entry name" value="Conserved domain common to transcription factors TFIIS, elongin A, CRSP70"/>
    <property type="match status" value="1"/>
</dbReference>
<feature type="compositionally biased region" description="Acidic residues" evidence="1">
    <location>
        <begin position="121"/>
        <end position="169"/>
    </location>
</feature>
<dbReference type="Gramene" id="PHT70780">
    <property type="protein sequence ID" value="PHT70780"/>
    <property type="gene ID" value="T459_25884"/>
</dbReference>
<dbReference type="STRING" id="4072.A0A2G2YM19"/>
<sequence>MKVITLSDSYFVALHGDAAVYPMFSVWFREYVHNPDNFDPNSQFLRDKSWGHYAKVRKFSRFKVEDALDVPYQNDISSVEEIVDDELASELQHSEVLYEEFDSSKLRMNVNDYGEGTSGANDEEDPTDENEISEEESLDENETSDEELLDENETSDEEELMNDYETSDEDLAIINSSNEYKNGKKEPTFLEVYKETDRKKKKDGIRGDWVELRAKDAYEEFRKNIEDWRQTQPTSEDGTMVQLSPADMTNMWTVMFDLSVYASLRKLRRMDLTVEALKATDIGKSVKALRKHRNWREMVKEYWLKSQAAFAERNPESPKATVAGEEEERLPSPPFEDLPFVLNQATSITSHCHVYA</sequence>
<dbReference type="PANTHER" id="PTHR46554:SF2">
    <property type="entry name" value="TFIIS N-TERMINAL DOMAIN-CONTAINING PROTEIN"/>
    <property type="match status" value="1"/>
</dbReference>
<dbReference type="AlphaFoldDB" id="A0A2G2YM19"/>
<organism evidence="3 4">
    <name type="scientific">Capsicum annuum</name>
    <name type="common">Capsicum pepper</name>
    <dbReference type="NCBI Taxonomy" id="4072"/>
    <lineage>
        <taxon>Eukaryota</taxon>
        <taxon>Viridiplantae</taxon>
        <taxon>Streptophyta</taxon>
        <taxon>Embryophyta</taxon>
        <taxon>Tracheophyta</taxon>
        <taxon>Spermatophyta</taxon>
        <taxon>Magnoliopsida</taxon>
        <taxon>eudicotyledons</taxon>
        <taxon>Gunneridae</taxon>
        <taxon>Pentapetalae</taxon>
        <taxon>asterids</taxon>
        <taxon>lamiids</taxon>
        <taxon>Solanales</taxon>
        <taxon>Solanaceae</taxon>
        <taxon>Solanoideae</taxon>
        <taxon>Capsiceae</taxon>
        <taxon>Capsicum</taxon>
    </lineage>
</organism>
<keyword evidence="4" id="KW-1185">Reference proteome</keyword>
<dbReference type="Gene3D" id="1.20.930.10">
    <property type="entry name" value="Conserved domain common to transcription factors TFIIS, elongin A, CRSP70"/>
    <property type="match status" value="1"/>
</dbReference>
<reference evidence="3 4" key="1">
    <citation type="journal article" date="2014" name="Nat. Genet.">
        <title>Genome sequence of the hot pepper provides insights into the evolution of pungency in Capsicum species.</title>
        <authorList>
            <person name="Kim S."/>
            <person name="Park M."/>
            <person name="Yeom S.I."/>
            <person name="Kim Y.M."/>
            <person name="Lee J.M."/>
            <person name="Lee H.A."/>
            <person name="Seo E."/>
            <person name="Choi J."/>
            <person name="Cheong K."/>
            <person name="Kim K.T."/>
            <person name="Jung K."/>
            <person name="Lee G.W."/>
            <person name="Oh S.K."/>
            <person name="Bae C."/>
            <person name="Kim S.B."/>
            <person name="Lee H.Y."/>
            <person name="Kim S.Y."/>
            <person name="Kim M.S."/>
            <person name="Kang B.C."/>
            <person name="Jo Y.D."/>
            <person name="Yang H.B."/>
            <person name="Jeong H.J."/>
            <person name="Kang W.H."/>
            <person name="Kwon J.K."/>
            <person name="Shin C."/>
            <person name="Lim J.Y."/>
            <person name="Park J.H."/>
            <person name="Huh J.H."/>
            <person name="Kim J.S."/>
            <person name="Kim B.D."/>
            <person name="Cohen O."/>
            <person name="Paran I."/>
            <person name="Suh M.C."/>
            <person name="Lee S.B."/>
            <person name="Kim Y.K."/>
            <person name="Shin Y."/>
            <person name="Noh S.J."/>
            <person name="Park J."/>
            <person name="Seo Y.S."/>
            <person name="Kwon S.Y."/>
            <person name="Kim H.A."/>
            <person name="Park J.M."/>
            <person name="Kim H.J."/>
            <person name="Choi S.B."/>
            <person name="Bosland P.W."/>
            <person name="Reeves G."/>
            <person name="Jo S.H."/>
            <person name="Lee B.W."/>
            <person name="Cho H.T."/>
            <person name="Choi H.S."/>
            <person name="Lee M.S."/>
            <person name="Yu Y."/>
            <person name="Do Choi Y."/>
            <person name="Park B.S."/>
            <person name="van Deynze A."/>
            <person name="Ashrafi H."/>
            <person name="Hill T."/>
            <person name="Kim W.T."/>
            <person name="Pai H.S."/>
            <person name="Ahn H.K."/>
            <person name="Yeam I."/>
            <person name="Giovannoni J.J."/>
            <person name="Rose J.K."/>
            <person name="Sorensen I."/>
            <person name="Lee S.J."/>
            <person name="Kim R.W."/>
            <person name="Choi I.Y."/>
            <person name="Choi B.S."/>
            <person name="Lim J.S."/>
            <person name="Lee Y.H."/>
            <person name="Choi D."/>
        </authorList>
    </citation>
    <scope>NUCLEOTIDE SEQUENCE [LARGE SCALE GENOMIC DNA]</scope>
    <source>
        <strain evidence="4">cv. CM334</strain>
    </source>
</reference>
<evidence type="ECO:0000313" key="3">
    <source>
        <dbReference type="EMBL" id="PHT70780.1"/>
    </source>
</evidence>
<dbReference type="InterPro" id="IPR035441">
    <property type="entry name" value="TFIIS/LEDGF_dom_sf"/>
</dbReference>
<dbReference type="InterPro" id="IPR017923">
    <property type="entry name" value="TFIIS_N"/>
</dbReference>
<gene>
    <name evidence="3" type="ORF">T459_25884</name>
</gene>
<feature type="region of interest" description="Disordered" evidence="1">
    <location>
        <begin position="108"/>
        <end position="169"/>
    </location>
</feature>
<dbReference type="EMBL" id="AYRZ02000010">
    <property type="protein sequence ID" value="PHT70780.1"/>
    <property type="molecule type" value="Genomic_DNA"/>
</dbReference>
<evidence type="ECO:0000313" key="4">
    <source>
        <dbReference type="Proteomes" id="UP000222542"/>
    </source>
</evidence>
<feature type="domain" description="TFIIS N-terminal" evidence="2">
    <location>
        <begin position="264"/>
        <end position="300"/>
    </location>
</feature>
<name>A0A2G2YM19_CAPAN</name>